<accession>A0A1A7X3S7</accession>
<name>A0A1A7X3S7_9TELE</name>
<feature type="non-terminal residue" evidence="2">
    <location>
        <position position="1"/>
    </location>
</feature>
<feature type="non-terminal residue" evidence="2">
    <location>
        <position position="83"/>
    </location>
</feature>
<dbReference type="AlphaFoldDB" id="A0A1A7X3S7"/>
<reference evidence="2" key="2">
    <citation type="submission" date="2016-06" db="EMBL/GenBank/DDBJ databases">
        <title>The genome of a short-lived fish provides insights into sex chromosome evolution and the genetic control of aging.</title>
        <authorList>
            <person name="Reichwald K."/>
            <person name="Felder M."/>
            <person name="Petzold A."/>
            <person name="Koch P."/>
            <person name="Groth M."/>
            <person name="Platzer M."/>
        </authorList>
    </citation>
    <scope>NUCLEOTIDE SEQUENCE</scope>
    <source>
        <tissue evidence="2">Brain</tissue>
    </source>
</reference>
<sequence length="83" mass="9233">RAETDEGAGEERTHHVEVFCLLEDKRNHRDGMMMDRDALPPCVPQKSVCVLSRLNVAVSSSKSSTQKCPTGTQTDTFDRSLLL</sequence>
<protein>
    <submittedName>
        <fullName evidence="2">Calmodulin binding transcription activator 2</fullName>
    </submittedName>
</protein>
<gene>
    <name evidence="2" type="primary">CAMTA2</name>
</gene>
<organism evidence="2">
    <name type="scientific">Iconisemion striatum</name>
    <dbReference type="NCBI Taxonomy" id="60296"/>
    <lineage>
        <taxon>Eukaryota</taxon>
        <taxon>Metazoa</taxon>
        <taxon>Chordata</taxon>
        <taxon>Craniata</taxon>
        <taxon>Vertebrata</taxon>
        <taxon>Euteleostomi</taxon>
        <taxon>Actinopterygii</taxon>
        <taxon>Neopterygii</taxon>
        <taxon>Teleostei</taxon>
        <taxon>Neoteleostei</taxon>
        <taxon>Acanthomorphata</taxon>
        <taxon>Ovalentaria</taxon>
        <taxon>Atherinomorphae</taxon>
        <taxon>Cyprinodontiformes</taxon>
        <taxon>Nothobranchiidae</taxon>
        <taxon>Iconisemion</taxon>
    </lineage>
</organism>
<feature type="compositionally biased region" description="Polar residues" evidence="1">
    <location>
        <begin position="60"/>
        <end position="75"/>
    </location>
</feature>
<evidence type="ECO:0000313" key="2">
    <source>
        <dbReference type="EMBL" id="SBP12618.1"/>
    </source>
</evidence>
<evidence type="ECO:0000256" key="1">
    <source>
        <dbReference type="SAM" id="MobiDB-lite"/>
    </source>
</evidence>
<proteinExistence type="predicted"/>
<feature type="region of interest" description="Disordered" evidence="1">
    <location>
        <begin position="60"/>
        <end position="83"/>
    </location>
</feature>
<reference evidence="2" key="1">
    <citation type="submission" date="2016-05" db="EMBL/GenBank/DDBJ databases">
        <authorList>
            <person name="Lavstsen T."/>
            <person name="Jespersen J.S."/>
        </authorList>
    </citation>
    <scope>NUCLEOTIDE SEQUENCE</scope>
    <source>
        <tissue evidence="2">Brain</tissue>
    </source>
</reference>
<dbReference type="EMBL" id="HADW01011218">
    <property type="protein sequence ID" value="SBP12618.1"/>
    <property type="molecule type" value="Transcribed_RNA"/>
</dbReference>